<evidence type="ECO:0000313" key="3">
    <source>
        <dbReference type="EMBL" id="SMG55782.1"/>
    </source>
</evidence>
<dbReference type="Gene3D" id="3.30.457.10">
    <property type="entry name" value="Copper amine oxidase-like, N-terminal domain"/>
    <property type="match status" value="1"/>
</dbReference>
<accession>A0A1X7LR96</accession>
<protein>
    <submittedName>
        <fullName evidence="3">Copper amine oxidase N-terminal domain-containing protein</fullName>
    </submittedName>
</protein>
<proteinExistence type="predicted"/>
<keyword evidence="4" id="KW-1185">Reference proteome</keyword>
<sequence>MKKRFILVLSMLLMSLTIAGFGTASEASAKAASEKPKIVNVLDENHFLLDDGTFWGESSRVPWKVSTSFVDIQGPAKSSFGITADGKVYSYRLGKMNELPYMKNVAQIGNNGFWLKNDGTLWQDDEQFDDIANIKMFDYQDGSFAVLSTFGDLEAISSAWNEVSSLGKVSNVRSIAVADSGVVVVQENGQATHYSIGYKANEQKLIASDVVQAMWQDGRVLLLVKSDGTVWRGERSSRFDMKPFSGLTNVKKIVDGSGYSNFLAQLEDGSWVHYRSDGRIQPLEVPTLKNMELLVSKSQAKAGDHFTIEVEEEYTNGYKAKRVPTQEELKIDQPQLIERMANNQFKIKAVGEAIITVTVDGISEQAKIYASADKQLQFASNIKGLVYLPIKPVFETIGGKVAYDAKTKSFTIQLGEQTIAMKKDSKIATVNGKQITMGGVVQERGGQMIFSADLLKNMLGAKITWDDKLKTATVNLGSAKLVVISQETEKAIKKQQVGNLSKYVGKTYWVNDFQNWERFLKITVTDIIPKTDPYGDVLYIIQFKNAKGATLKTSQMGASSVEAHLTAGDTLLNYNPYTRYNWSNKTWDLIKKRKVALGMTKEQVLMSWGSPDHKSSIKSNGIVVESWGYGTYSLSIITFTNGKVSNLYQ</sequence>
<evidence type="ECO:0000259" key="2">
    <source>
        <dbReference type="Pfam" id="PF07833"/>
    </source>
</evidence>
<evidence type="ECO:0000313" key="4">
    <source>
        <dbReference type="Proteomes" id="UP000193834"/>
    </source>
</evidence>
<dbReference type="STRING" id="1852522.SAMN06295960_4003"/>
<feature type="chain" id="PRO_5039433070" evidence="1">
    <location>
        <begin position="25"/>
        <end position="649"/>
    </location>
</feature>
<dbReference type="OrthoDB" id="1684530at2"/>
<dbReference type="SUPFAM" id="SSF55383">
    <property type="entry name" value="Copper amine oxidase, domain N"/>
    <property type="match status" value="1"/>
</dbReference>
<evidence type="ECO:0000256" key="1">
    <source>
        <dbReference type="SAM" id="SignalP"/>
    </source>
</evidence>
<dbReference type="Proteomes" id="UP000193834">
    <property type="component" value="Unassembled WGS sequence"/>
</dbReference>
<dbReference type="AlphaFoldDB" id="A0A1X7LR96"/>
<dbReference type="Pfam" id="PF07833">
    <property type="entry name" value="Cu_amine_oxidN1"/>
    <property type="match status" value="1"/>
</dbReference>
<name>A0A1X7LR96_9BACL</name>
<organism evidence="3 4">
    <name type="scientific">Paenibacillus aquistagni</name>
    <dbReference type="NCBI Taxonomy" id="1852522"/>
    <lineage>
        <taxon>Bacteria</taxon>
        <taxon>Bacillati</taxon>
        <taxon>Bacillota</taxon>
        <taxon>Bacilli</taxon>
        <taxon>Bacillales</taxon>
        <taxon>Paenibacillaceae</taxon>
        <taxon>Paenibacillus</taxon>
    </lineage>
</organism>
<dbReference type="InterPro" id="IPR036582">
    <property type="entry name" value="Mao_N_sf"/>
</dbReference>
<feature type="domain" description="Copper amine oxidase-like N-terminal" evidence="2">
    <location>
        <begin position="383"/>
        <end position="473"/>
    </location>
</feature>
<dbReference type="InterPro" id="IPR012854">
    <property type="entry name" value="Cu_amine_oxidase-like_N"/>
</dbReference>
<feature type="signal peptide" evidence="1">
    <location>
        <begin position="1"/>
        <end position="24"/>
    </location>
</feature>
<dbReference type="EMBL" id="FXAZ01000006">
    <property type="protein sequence ID" value="SMG55782.1"/>
    <property type="molecule type" value="Genomic_DNA"/>
</dbReference>
<dbReference type="RefSeq" id="WP_085497235.1">
    <property type="nucleotide sequence ID" value="NZ_FXAZ01000006.1"/>
</dbReference>
<reference evidence="3 4" key="1">
    <citation type="submission" date="2017-04" db="EMBL/GenBank/DDBJ databases">
        <authorList>
            <person name="Afonso C.L."/>
            <person name="Miller P.J."/>
            <person name="Scott M.A."/>
            <person name="Spackman E."/>
            <person name="Goraichik I."/>
            <person name="Dimitrov K.M."/>
            <person name="Suarez D.L."/>
            <person name="Swayne D.E."/>
        </authorList>
    </citation>
    <scope>NUCLEOTIDE SEQUENCE [LARGE SCALE GENOMIC DNA]</scope>
    <source>
        <strain evidence="3 4">11</strain>
    </source>
</reference>
<gene>
    <name evidence="3" type="ORF">SAMN06295960_4003</name>
</gene>
<keyword evidence="1" id="KW-0732">Signal</keyword>